<dbReference type="SUPFAM" id="SSF48452">
    <property type="entry name" value="TPR-like"/>
    <property type="match status" value="1"/>
</dbReference>
<dbReference type="InterPro" id="IPR029052">
    <property type="entry name" value="Metallo-depent_PP-like"/>
</dbReference>
<evidence type="ECO:0000256" key="1">
    <source>
        <dbReference type="ARBA" id="ARBA00001936"/>
    </source>
</evidence>
<keyword evidence="6 9" id="KW-0802">TPR repeat</keyword>
<dbReference type="GO" id="GO:0046872">
    <property type="term" value="F:metal ion binding"/>
    <property type="evidence" value="ECO:0007669"/>
    <property type="project" value="UniProtKB-KW"/>
</dbReference>
<dbReference type="PIRSF" id="PIRSF033096">
    <property type="entry name" value="PPPtase_5"/>
    <property type="match status" value="1"/>
</dbReference>
<evidence type="ECO:0000313" key="15">
    <source>
        <dbReference type="Proteomes" id="UP000179920"/>
    </source>
</evidence>
<dbReference type="PROSITE" id="PS00125">
    <property type="entry name" value="SER_THR_PHOSPHATASE"/>
    <property type="match status" value="1"/>
</dbReference>
<comment type="catalytic activity">
    <reaction evidence="10">
        <text>O-phospho-L-threonyl-[protein] + H2O = L-threonyl-[protein] + phosphate</text>
        <dbReference type="Rhea" id="RHEA:47004"/>
        <dbReference type="Rhea" id="RHEA-COMP:11060"/>
        <dbReference type="Rhea" id="RHEA-COMP:11605"/>
        <dbReference type="ChEBI" id="CHEBI:15377"/>
        <dbReference type="ChEBI" id="CHEBI:30013"/>
        <dbReference type="ChEBI" id="CHEBI:43474"/>
        <dbReference type="ChEBI" id="CHEBI:61977"/>
        <dbReference type="EC" id="3.1.3.16"/>
    </reaction>
</comment>
<evidence type="ECO:0000313" key="14">
    <source>
        <dbReference type="EMBL" id="SYW79017.1"/>
    </source>
</evidence>
<feature type="region of interest" description="Disordered" evidence="11">
    <location>
        <begin position="1"/>
        <end position="61"/>
    </location>
</feature>
<evidence type="ECO:0000256" key="6">
    <source>
        <dbReference type="ARBA" id="ARBA00022803"/>
    </source>
</evidence>
<dbReference type="InterPro" id="IPR019734">
    <property type="entry name" value="TPR_rpt"/>
</dbReference>
<comment type="cofactor">
    <cofactor evidence="1">
        <name>Mn(2+)</name>
        <dbReference type="ChEBI" id="CHEBI:29035"/>
    </cofactor>
</comment>
<evidence type="ECO:0000256" key="10">
    <source>
        <dbReference type="RuleBase" id="RU004273"/>
    </source>
</evidence>
<dbReference type="SMART" id="SM00028">
    <property type="entry name" value="TPR"/>
    <property type="match status" value="3"/>
</dbReference>
<evidence type="ECO:0000256" key="2">
    <source>
        <dbReference type="ARBA" id="ARBA00008786"/>
    </source>
</evidence>
<reference evidence="15" key="2">
    <citation type="submission" date="2016-04" db="EMBL/GenBank/DDBJ databases">
        <authorList>
            <person name="Guldener U."/>
            <person name="Guldener U."/>
        </authorList>
    </citation>
    <scope>NUCLEOTIDE SEQUENCE [LARGE SCALE GENOMIC DNA]</scope>
    <source>
        <strain evidence="15">UB2112</strain>
    </source>
</reference>
<accession>A0A1K0GBV3</accession>
<evidence type="ECO:0000256" key="7">
    <source>
        <dbReference type="ARBA" id="ARBA00023211"/>
    </source>
</evidence>
<dbReference type="InterPro" id="IPR051134">
    <property type="entry name" value="PPP_phosphatase"/>
</dbReference>
<dbReference type="PROSITE" id="PS50005">
    <property type="entry name" value="TPR"/>
    <property type="match status" value="1"/>
</dbReference>
<evidence type="ECO:0000313" key="16">
    <source>
        <dbReference type="Proteomes" id="UP000658997"/>
    </source>
</evidence>
<evidence type="ECO:0000313" key="13">
    <source>
        <dbReference type="EMBL" id="SAM85535.1"/>
    </source>
</evidence>
<dbReference type="InterPro" id="IPR011990">
    <property type="entry name" value="TPR-like_helical_dom_sf"/>
</dbReference>
<reference evidence="14" key="3">
    <citation type="submission" date="2018-08" db="EMBL/GenBank/DDBJ databases">
        <authorList>
            <person name="Guldener U."/>
        </authorList>
    </citation>
    <scope>NUCLEOTIDE SEQUENCE</scope>
    <source>
        <strain evidence="14">UB2</strain>
    </source>
</reference>
<proteinExistence type="inferred from homology"/>
<evidence type="ECO:0000256" key="5">
    <source>
        <dbReference type="ARBA" id="ARBA00022801"/>
    </source>
</evidence>
<evidence type="ECO:0000256" key="9">
    <source>
        <dbReference type="PROSITE-ProRule" id="PRU00339"/>
    </source>
</evidence>
<evidence type="ECO:0000256" key="3">
    <source>
        <dbReference type="ARBA" id="ARBA00022723"/>
    </source>
</evidence>
<dbReference type="InterPro" id="IPR013235">
    <property type="entry name" value="PPP_dom"/>
</dbReference>
<dbReference type="OrthoDB" id="445564at2759"/>
<dbReference type="CDD" id="cd07417">
    <property type="entry name" value="MPP_PP5_C"/>
    <property type="match status" value="1"/>
</dbReference>
<dbReference type="Pfam" id="PF08321">
    <property type="entry name" value="PPP5"/>
    <property type="match status" value="1"/>
</dbReference>
<keyword evidence="16" id="KW-1185">Reference proteome</keyword>
<dbReference type="PANTHER" id="PTHR45668:SF5">
    <property type="entry name" value="SERINE_THREONINE-PROTEIN PHOSPHATASE 5"/>
    <property type="match status" value="1"/>
</dbReference>
<feature type="active site" description="Proton donor/acceptor" evidence="8">
    <location>
        <position position="362"/>
    </location>
</feature>
<keyword evidence="5 10" id="KW-0378">Hydrolase</keyword>
<feature type="compositionally biased region" description="Low complexity" evidence="11">
    <location>
        <begin position="1"/>
        <end position="35"/>
    </location>
</feature>
<dbReference type="SMART" id="SM00156">
    <property type="entry name" value="PP2Ac"/>
    <property type="match status" value="1"/>
</dbReference>
<evidence type="ECO:0000256" key="11">
    <source>
        <dbReference type="SAM" id="MobiDB-lite"/>
    </source>
</evidence>
<comment type="similarity">
    <text evidence="2">Belongs to the PPP phosphatase family. PP-5 (PP-T) subfamily.</text>
</comment>
<name>A0A1K0GBV3_9BASI</name>
<dbReference type="Pfam" id="PF00149">
    <property type="entry name" value="Metallophos"/>
    <property type="match status" value="1"/>
</dbReference>
<dbReference type="EC" id="3.1.3.16" evidence="10"/>
<dbReference type="EMBL" id="ULHB01000044">
    <property type="protein sequence ID" value="SYW79017.1"/>
    <property type="molecule type" value="Genomic_DNA"/>
</dbReference>
<evidence type="ECO:0000256" key="8">
    <source>
        <dbReference type="PIRSR" id="PIRSR033096-1"/>
    </source>
</evidence>
<reference evidence="13" key="1">
    <citation type="submission" date="2016-04" db="EMBL/GenBank/DDBJ databases">
        <authorList>
            <person name="Evans L.H."/>
            <person name="Alamgir A."/>
            <person name="Owens N."/>
            <person name="Weber N.D."/>
            <person name="Virtaneva K."/>
            <person name="Barbian K."/>
            <person name="Babar A."/>
            <person name="Rosenke K."/>
        </authorList>
    </citation>
    <scope>NUCLEOTIDE SEQUENCE</scope>
    <source>
        <strain evidence="13">UB2112</strain>
    </source>
</reference>
<gene>
    <name evidence="14" type="ORF">UBRO2_02701</name>
    <name evidence="13" type="ORF">UBRO_08112</name>
</gene>
<feature type="compositionally biased region" description="Polar residues" evidence="11">
    <location>
        <begin position="37"/>
        <end position="49"/>
    </location>
</feature>
<organism evidence="13 15">
    <name type="scientific">Ustilago bromivora</name>
    <dbReference type="NCBI Taxonomy" id="307758"/>
    <lineage>
        <taxon>Eukaryota</taxon>
        <taxon>Fungi</taxon>
        <taxon>Dikarya</taxon>
        <taxon>Basidiomycota</taxon>
        <taxon>Ustilaginomycotina</taxon>
        <taxon>Ustilaginomycetes</taxon>
        <taxon>Ustilaginales</taxon>
        <taxon>Ustilaginaceae</taxon>
        <taxon>Ustilago</taxon>
    </lineage>
</organism>
<evidence type="ECO:0000256" key="4">
    <source>
        <dbReference type="ARBA" id="ARBA00022737"/>
    </source>
</evidence>
<feature type="domain" description="Serine/threonine specific protein phosphatases" evidence="12">
    <location>
        <begin position="358"/>
        <end position="363"/>
    </location>
</feature>
<dbReference type="Gene3D" id="1.25.40.10">
    <property type="entry name" value="Tetratricopeptide repeat domain"/>
    <property type="match status" value="1"/>
</dbReference>
<keyword evidence="4" id="KW-0677">Repeat</keyword>
<sequence length="590" mass="64147">MSSPSSNAVQAESASSSSSSAPSSPVASSVSSLSVGTDVTQLDQASATSADLPPSPTKEDIALPVEERQAKAKALKDEGNKLFVVGQYEAAKHQYGLAIALDPSVPAFYSNRAACELKLEQHGLAIEDATKAIQLDSKFSKAYFRRASAHLSILDPKSALPDLRIVAQLEPKNATVKAQLEATVKLIRRLEFEKAIKVPDGAQAADTVESNLKEGSGSTVVPDSYIGPRIADGDDQETKHLGKIDQKFIEDMIEHFKNGGKLHNRYSWQIILGAFRALKQEPTLVDYEIPEDTTVDVIGDTHGQFFDFIHLLNKTGPPSDKHALLFNGDFVDRGSWSVEIALTVFAYKWLYPKTTLINRGNHETSEMNKVYGFEGECKAKFGGDLTFKLFTQVFIALPLATLISATKPPLTGNELPDSFSMAQRQPIVAKDTGFKRFFVVHGGLFSKDGVTLDDICAIDRFKIGQPGQQGLMVELLWSDPQAAPGRNPSKRGVGLGFGPDITKAWCELNGVTAVLRSHEVRMGGYEEEHEGRCCTIFSAPNYCDSTGNLGAFARIDDKGSIGWTRFEAQPHPNIKPMAYVGNAMNGMLGM</sequence>
<protein>
    <recommendedName>
        <fullName evidence="10">Serine/threonine-protein phosphatase</fullName>
        <ecNumber evidence="10">3.1.3.16</ecNumber>
    </recommendedName>
</protein>
<dbReference type="Proteomes" id="UP000179920">
    <property type="component" value="Chromosome XVIII"/>
</dbReference>
<keyword evidence="3" id="KW-0479">Metal-binding</keyword>
<dbReference type="InterPro" id="IPR004843">
    <property type="entry name" value="Calcineurin-like_PHP"/>
</dbReference>
<evidence type="ECO:0000259" key="12">
    <source>
        <dbReference type="PROSITE" id="PS00125"/>
    </source>
</evidence>
<dbReference type="Gene3D" id="3.60.21.10">
    <property type="match status" value="1"/>
</dbReference>
<dbReference type="InterPro" id="IPR041753">
    <property type="entry name" value="PP5_C"/>
</dbReference>
<dbReference type="GO" id="GO:0004722">
    <property type="term" value="F:protein serine/threonine phosphatase activity"/>
    <property type="evidence" value="ECO:0007669"/>
    <property type="project" value="UniProtKB-EC"/>
</dbReference>
<dbReference type="PANTHER" id="PTHR45668">
    <property type="entry name" value="SERINE/THREONINE-PROTEIN PHOSPHATASE 5-RELATED"/>
    <property type="match status" value="1"/>
</dbReference>
<dbReference type="EMBL" id="LT558134">
    <property type="protein sequence ID" value="SAM85535.1"/>
    <property type="molecule type" value="Genomic_DNA"/>
</dbReference>
<dbReference type="PRINTS" id="PR00114">
    <property type="entry name" value="STPHPHTASE"/>
</dbReference>
<keyword evidence="7" id="KW-0464">Manganese</keyword>
<feature type="repeat" description="TPR" evidence="9">
    <location>
        <begin position="72"/>
        <end position="105"/>
    </location>
</feature>
<dbReference type="InterPro" id="IPR006186">
    <property type="entry name" value="Ser/Thr-sp_prot-phosphatase"/>
</dbReference>
<dbReference type="AlphaFoldDB" id="A0A1K0GBV3"/>
<dbReference type="SUPFAM" id="SSF56300">
    <property type="entry name" value="Metallo-dependent phosphatases"/>
    <property type="match status" value="1"/>
</dbReference>
<dbReference type="Proteomes" id="UP000658997">
    <property type="component" value="Unassembled WGS sequence"/>
</dbReference>